<reference evidence="6" key="1">
    <citation type="submission" date="2024-06" db="EMBL/GenBank/DDBJ databases">
        <authorList>
            <person name="Ryan C."/>
        </authorList>
    </citation>
    <scope>NUCLEOTIDE SEQUENCE [LARGE SCALE GENOMIC DNA]</scope>
</reference>
<dbReference type="PROSITE" id="PS50144">
    <property type="entry name" value="MATH"/>
    <property type="match status" value="1"/>
</dbReference>
<dbReference type="PANTHER" id="PTHR26379">
    <property type="entry name" value="BTB/POZ AND MATH DOMAIN-CONTAINING PROTEIN 1"/>
    <property type="match status" value="1"/>
</dbReference>
<dbReference type="EMBL" id="OZ075117">
    <property type="protein sequence ID" value="CAL5079949.1"/>
    <property type="molecule type" value="Genomic_DNA"/>
</dbReference>
<proteinExistence type="inferred from homology"/>
<feature type="domain" description="BTB" evidence="3">
    <location>
        <begin position="180"/>
        <end position="254"/>
    </location>
</feature>
<evidence type="ECO:0000313" key="6">
    <source>
        <dbReference type="Proteomes" id="UP001497457"/>
    </source>
</evidence>
<dbReference type="Pfam" id="PF00651">
    <property type="entry name" value="BTB"/>
    <property type="match status" value="1"/>
</dbReference>
<dbReference type="Gene3D" id="1.25.40.420">
    <property type="match status" value="1"/>
</dbReference>
<sequence>MLQNLTEVARSKNLLLKLEGHSVTTAMSDGEFIKSSRWVVGGHEWEIHLRPKDHWAGRHRPVTLKLVLLSEPHGGDVKAKLTCRLVDPTGALPPSDEKTVAHKFHRQGDYSGPAVLTAREELEASGYLKHDSYTVQCGIAVLREVPPKSSTAADDDRCRPEPSPELLRHLRELLRDGTGADVTFVVSGEAFAAHGAVLAARSPVFRAELFGGMKEAAGCTCTTSRRRVEVEDMEPGVFEAMLGFVYTDTVPELDREGEAAAAMAQHLLAAADRYGLERLKLVCERKLGDCVTVGTAATTLALAEQHGCAQLKARCVEFIAGYLDAVLETEGYKHLEASCPSVLTELLKAARGSSGTS</sequence>
<dbReference type="Pfam" id="PF24570">
    <property type="entry name" value="BACK_BPM_SPOP"/>
    <property type="match status" value="1"/>
</dbReference>
<evidence type="ECO:0000259" key="4">
    <source>
        <dbReference type="PROSITE" id="PS50144"/>
    </source>
</evidence>
<dbReference type="Gene3D" id="3.30.710.10">
    <property type="entry name" value="Potassium Channel Kv1.1, Chain A"/>
    <property type="match status" value="1"/>
</dbReference>
<comment type="pathway">
    <text evidence="1">Protein modification; protein ubiquitination.</text>
</comment>
<gene>
    <name evidence="5" type="ORF">URODEC1_LOCUS107867</name>
</gene>
<dbReference type="InterPro" id="IPR011333">
    <property type="entry name" value="SKP1/BTB/POZ_sf"/>
</dbReference>
<dbReference type="AlphaFoldDB" id="A0ABC9FPN9"/>
<dbReference type="InterPro" id="IPR056423">
    <property type="entry name" value="BACK_BPM_SPOP"/>
</dbReference>
<name>A0ABC9FPN9_9POAL</name>
<dbReference type="PANTHER" id="PTHR26379:SF514">
    <property type="entry name" value="OS06G0668400 PROTEIN"/>
    <property type="match status" value="1"/>
</dbReference>
<evidence type="ECO:0000256" key="1">
    <source>
        <dbReference type="ARBA" id="ARBA00004906"/>
    </source>
</evidence>
<dbReference type="SMART" id="SM00225">
    <property type="entry name" value="BTB"/>
    <property type="match status" value="1"/>
</dbReference>
<dbReference type="Pfam" id="PF22486">
    <property type="entry name" value="MATH_2"/>
    <property type="match status" value="1"/>
</dbReference>
<evidence type="ECO:0000256" key="2">
    <source>
        <dbReference type="ARBA" id="ARBA00010846"/>
    </source>
</evidence>
<dbReference type="Proteomes" id="UP001497457">
    <property type="component" value="Chromosome 7b"/>
</dbReference>
<dbReference type="SUPFAM" id="SSF49599">
    <property type="entry name" value="TRAF domain-like"/>
    <property type="match status" value="1"/>
</dbReference>
<evidence type="ECO:0000313" key="5">
    <source>
        <dbReference type="EMBL" id="CAL5079949.1"/>
    </source>
</evidence>
<dbReference type="InterPro" id="IPR045005">
    <property type="entry name" value="BPM1-6"/>
</dbReference>
<comment type="similarity">
    <text evidence="2">Belongs to the Tdpoz family.</text>
</comment>
<dbReference type="InterPro" id="IPR000210">
    <property type="entry name" value="BTB/POZ_dom"/>
</dbReference>
<keyword evidence="6" id="KW-1185">Reference proteome</keyword>
<protein>
    <submittedName>
        <fullName evidence="5">Uncharacterized protein</fullName>
    </submittedName>
</protein>
<dbReference type="CDD" id="cd00121">
    <property type="entry name" value="MATH"/>
    <property type="match status" value="1"/>
</dbReference>
<evidence type="ECO:0000259" key="3">
    <source>
        <dbReference type="PROSITE" id="PS50097"/>
    </source>
</evidence>
<reference evidence="5 6" key="2">
    <citation type="submission" date="2024-10" db="EMBL/GenBank/DDBJ databases">
        <authorList>
            <person name="Ryan C."/>
        </authorList>
    </citation>
    <scope>NUCLEOTIDE SEQUENCE [LARGE SCALE GENOMIC DNA]</scope>
</reference>
<dbReference type="Gene3D" id="2.60.210.10">
    <property type="entry name" value="Apoptosis, Tumor Necrosis Factor Receptor Associated Protein 2, Chain A"/>
    <property type="match status" value="1"/>
</dbReference>
<feature type="domain" description="MATH" evidence="4">
    <location>
        <begin position="11"/>
        <end position="139"/>
    </location>
</feature>
<dbReference type="PROSITE" id="PS50097">
    <property type="entry name" value="BTB"/>
    <property type="match status" value="1"/>
</dbReference>
<organism evidence="5 6">
    <name type="scientific">Urochloa decumbens</name>
    <dbReference type="NCBI Taxonomy" id="240449"/>
    <lineage>
        <taxon>Eukaryota</taxon>
        <taxon>Viridiplantae</taxon>
        <taxon>Streptophyta</taxon>
        <taxon>Embryophyta</taxon>
        <taxon>Tracheophyta</taxon>
        <taxon>Spermatophyta</taxon>
        <taxon>Magnoliopsida</taxon>
        <taxon>Liliopsida</taxon>
        <taxon>Poales</taxon>
        <taxon>Poaceae</taxon>
        <taxon>PACMAD clade</taxon>
        <taxon>Panicoideae</taxon>
        <taxon>Panicodae</taxon>
        <taxon>Paniceae</taxon>
        <taxon>Melinidinae</taxon>
        <taxon>Urochloa</taxon>
    </lineage>
</organism>
<accession>A0ABC9FPN9</accession>
<dbReference type="SUPFAM" id="SSF54695">
    <property type="entry name" value="POZ domain"/>
    <property type="match status" value="1"/>
</dbReference>
<dbReference type="InterPro" id="IPR002083">
    <property type="entry name" value="MATH/TRAF_dom"/>
</dbReference>
<dbReference type="InterPro" id="IPR008974">
    <property type="entry name" value="TRAF-like"/>
</dbReference>